<keyword evidence="3" id="KW-1185">Reference proteome</keyword>
<proteinExistence type="predicted"/>
<evidence type="ECO:0008006" key="4">
    <source>
        <dbReference type="Google" id="ProtNLM"/>
    </source>
</evidence>
<feature type="signal peptide" evidence="1">
    <location>
        <begin position="1"/>
        <end position="17"/>
    </location>
</feature>
<dbReference type="Proteomes" id="UP000299102">
    <property type="component" value="Unassembled WGS sequence"/>
</dbReference>
<evidence type="ECO:0000313" key="2">
    <source>
        <dbReference type="EMBL" id="GBP21891.1"/>
    </source>
</evidence>
<sequence>MGKLLLICLQLAARGRAYPRVDERTRAWTSVPARGRLPAWTVPARGRAYPRVDERTRAWTSVPARGRAYPRVDERTRAWTSVPARGRAYPRVDERTRGRRIRHRLPAPAACEPRMTVWIGL</sequence>
<name>A0A4C1U6E9_EUMVA</name>
<comment type="caution">
    <text evidence="2">The sequence shown here is derived from an EMBL/GenBank/DDBJ whole genome shotgun (WGS) entry which is preliminary data.</text>
</comment>
<dbReference type="EMBL" id="BGZK01000133">
    <property type="protein sequence ID" value="GBP21891.1"/>
    <property type="molecule type" value="Genomic_DNA"/>
</dbReference>
<protein>
    <recommendedName>
        <fullName evidence="4">Secreted protein</fullName>
    </recommendedName>
</protein>
<accession>A0A4C1U6E9</accession>
<organism evidence="2 3">
    <name type="scientific">Eumeta variegata</name>
    <name type="common">Bagworm moth</name>
    <name type="synonym">Eumeta japonica</name>
    <dbReference type="NCBI Taxonomy" id="151549"/>
    <lineage>
        <taxon>Eukaryota</taxon>
        <taxon>Metazoa</taxon>
        <taxon>Ecdysozoa</taxon>
        <taxon>Arthropoda</taxon>
        <taxon>Hexapoda</taxon>
        <taxon>Insecta</taxon>
        <taxon>Pterygota</taxon>
        <taxon>Neoptera</taxon>
        <taxon>Endopterygota</taxon>
        <taxon>Lepidoptera</taxon>
        <taxon>Glossata</taxon>
        <taxon>Ditrysia</taxon>
        <taxon>Tineoidea</taxon>
        <taxon>Psychidae</taxon>
        <taxon>Oiketicinae</taxon>
        <taxon>Eumeta</taxon>
    </lineage>
</organism>
<evidence type="ECO:0000256" key="1">
    <source>
        <dbReference type="SAM" id="SignalP"/>
    </source>
</evidence>
<gene>
    <name evidence="2" type="ORF">EVAR_6863_1</name>
</gene>
<reference evidence="2 3" key="1">
    <citation type="journal article" date="2019" name="Commun. Biol.">
        <title>The bagworm genome reveals a unique fibroin gene that provides high tensile strength.</title>
        <authorList>
            <person name="Kono N."/>
            <person name="Nakamura H."/>
            <person name="Ohtoshi R."/>
            <person name="Tomita M."/>
            <person name="Numata K."/>
            <person name="Arakawa K."/>
        </authorList>
    </citation>
    <scope>NUCLEOTIDE SEQUENCE [LARGE SCALE GENOMIC DNA]</scope>
</reference>
<evidence type="ECO:0000313" key="3">
    <source>
        <dbReference type="Proteomes" id="UP000299102"/>
    </source>
</evidence>
<feature type="chain" id="PRO_5020029741" description="Secreted protein" evidence="1">
    <location>
        <begin position="18"/>
        <end position="121"/>
    </location>
</feature>
<dbReference type="AlphaFoldDB" id="A0A4C1U6E9"/>
<keyword evidence="1" id="KW-0732">Signal</keyword>